<dbReference type="EMBL" id="CP060780">
    <property type="protein sequence ID" value="QNP43286.1"/>
    <property type="molecule type" value="Genomic_DNA"/>
</dbReference>
<keyword evidence="1" id="KW-0472">Membrane</keyword>
<proteinExistence type="predicted"/>
<sequence>MADDDLWRRRFQIFMAVRLIGVLTFFLGLAIVYTDLVREGGWPSLGAIIVIVGVIDAVFAPMVLKRAWDQQDNDAR</sequence>
<evidence type="ECO:0000256" key="1">
    <source>
        <dbReference type="SAM" id="Phobius"/>
    </source>
</evidence>
<feature type="transmembrane region" description="Helical" evidence="1">
    <location>
        <begin position="12"/>
        <end position="33"/>
    </location>
</feature>
<keyword evidence="1" id="KW-1133">Transmembrane helix</keyword>
<keyword evidence="1" id="KW-0812">Transmembrane</keyword>
<gene>
    <name evidence="2" type="ORF">H9L15_15520</name>
</gene>
<reference evidence="2 3" key="1">
    <citation type="submission" date="2020-08" db="EMBL/GenBank/DDBJ databases">
        <title>Genome sequence of Sphingomonas daechungensis KACC 18115T.</title>
        <authorList>
            <person name="Hyun D.-W."/>
            <person name="Bae J.-W."/>
        </authorList>
    </citation>
    <scope>NUCLEOTIDE SEQUENCE [LARGE SCALE GENOMIC DNA]</scope>
    <source>
        <strain evidence="2 3">KACC 18115</strain>
    </source>
</reference>
<protein>
    <submittedName>
        <fullName evidence="2">Uncharacterized protein</fullName>
    </submittedName>
</protein>
<dbReference type="RefSeq" id="WP_187714716.1">
    <property type="nucleotide sequence ID" value="NZ_BAABJC010000001.1"/>
</dbReference>
<evidence type="ECO:0000313" key="3">
    <source>
        <dbReference type="Proteomes" id="UP000516134"/>
    </source>
</evidence>
<feature type="transmembrane region" description="Helical" evidence="1">
    <location>
        <begin position="45"/>
        <end position="64"/>
    </location>
</feature>
<accession>A0ABX6T0E8</accession>
<organism evidence="2 3">
    <name type="scientific">Sphingomonas daechungensis</name>
    <dbReference type="NCBI Taxonomy" id="1176646"/>
    <lineage>
        <taxon>Bacteria</taxon>
        <taxon>Pseudomonadati</taxon>
        <taxon>Pseudomonadota</taxon>
        <taxon>Alphaproteobacteria</taxon>
        <taxon>Sphingomonadales</taxon>
        <taxon>Sphingomonadaceae</taxon>
        <taxon>Sphingomonas</taxon>
    </lineage>
</organism>
<dbReference type="Proteomes" id="UP000516134">
    <property type="component" value="Chromosome"/>
</dbReference>
<keyword evidence="3" id="KW-1185">Reference proteome</keyword>
<evidence type="ECO:0000313" key="2">
    <source>
        <dbReference type="EMBL" id="QNP43286.1"/>
    </source>
</evidence>
<name>A0ABX6T0E8_9SPHN</name>